<evidence type="ECO:0000313" key="2">
    <source>
        <dbReference type="EMBL" id="MBW74732.1"/>
    </source>
</evidence>
<accession>A0A2M4DAX7</accession>
<organism evidence="2">
    <name type="scientific">Anopheles darlingi</name>
    <name type="common">Mosquito</name>
    <dbReference type="NCBI Taxonomy" id="43151"/>
    <lineage>
        <taxon>Eukaryota</taxon>
        <taxon>Metazoa</taxon>
        <taxon>Ecdysozoa</taxon>
        <taxon>Arthropoda</taxon>
        <taxon>Hexapoda</taxon>
        <taxon>Insecta</taxon>
        <taxon>Pterygota</taxon>
        <taxon>Neoptera</taxon>
        <taxon>Endopterygota</taxon>
        <taxon>Diptera</taxon>
        <taxon>Nematocera</taxon>
        <taxon>Culicoidea</taxon>
        <taxon>Culicidae</taxon>
        <taxon>Anophelinae</taxon>
        <taxon>Anopheles</taxon>
    </lineage>
</organism>
<keyword evidence="1" id="KW-1133">Transmembrane helix</keyword>
<protein>
    <submittedName>
        <fullName evidence="2">Uncharacterized protein</fullName>
    </submittedName>
</protein>
<dbReference type="EMBL" id="GGFL01010554">
    <property type="protein sequence ID" value="MBW74732.1"/>
    <property type="molecule type" value="Transcribed_RNA"/>
</dbReference>
<keyword evidence="1" id="KW-0812">Transmembrane</keyword>
<reference evidence="2" key="1">
    <citation type="submission" date="2018-01" db="EMBL/GenBank/DDBJ databases">
        <title>An insight into the sialome of Amazonian anophelines.</title>
        <authorList>
            <person name="Ribeiro J.M."/>
            <person name="Scarpassa V."/>
            <person name="Calvo E."/>
        </authorList>
    </citation>
    <scope>NUCLEOTIDE SEQUENCE</scope>
</reference>
<feature type="transmembrane region" description="Helical" evidence="1">
    <location>
        <begin position="78"/>
        <end position="96"/>
    </location>
</feature>
<sequence length="112" mass="12604">MVMMLLLLLMMMVMIEVLLLRLDRLPAATLKTFQIIFTQKYDGIFLFVAGTGVTIVAAVTIATTAVTTAASTKQPTKHFQHLALWLPVVTAGIRYQRAGSRRRRRRRQCGAR</sequence>
<evidence type="ECO:0000256" key="1">
    <source>
        <dbReference type="SAM" id="Phobius"/>
    </source>
</evidence>
<proteinExistence type="predicted"/>
<feature type="transmembrane region" description="Helical" evidence="1">
    <location>
        <begin position="6"/>
        <end position="22"/>
    </location>
</feature>
<dbReference type="AlphaFoldDB" id="A0A2M4DAX7"/>
<feature type="transmembrane region" description="Helical" evidence="1">
    <location>
        <begin position="43"/>
        <end position="66"/>
    </location>
</feature>
<name>A0A2M4DAX7_ANODA</name>
<keyword evidence="1" id="KW-0472">Membrane</keyword>